<keyword evidence="4 7" id="KW-0805">Transcription regulation</keyword>
<dbReference type="HAMAP" id="MF_01008">
    <property type="entry name" value="MraZ"/>
    <property type="match status" value="1"/>
</dbReference>
<dbReference type="RefSeq" id="WP_264714612.1">
    <property type="nucleotide sequence ID" value="NZ_JAPDNT010000012.1"/>
</dbReference>
<dbReference type="InterPro" id="IPR035644">
    <property type="entry name" value="MraZ_C"/>
</dbReference>
<keyword evidence="3" id="KW-0677">Repeat</keyword>
<sequence>MTQFLGTHVNRLDAKGRVSIPAPFRAALRNGGPKTDDVRDQNGLRLILRPSHKQPSIEGWPAAAFDELDAPMQRLDMFSDDQDDLAFALYADAAALEPDKEGRIVLPADLAAHAGLGEAVVFVGLGRKFEIWEPAALERRRAEARARTKARGLTLPGNPAERGQP</sequence>
<evidence type="ECO:0000256" key="5">
    <source>
        <dbReference type="ARBA" id="ARBA00023125"/>
    </source>
</evidence>
<organism evidence="9 10">
    <name type="scientific">Limobrevibacterium gyesilva</name>
    <dbReference type="NCBI Taxonomy" id="2991712"/>
    <lineage>
        <taxon>Bacteria</taxon>
        <taxon>Pseudomonadati</taxon>
        <taxon>Pseudomonadota</taxon>
        <taxon>Alphaproteobacteria</taxon>
        <taxon>Acetobacterales</taxon>
        <taxon>Acetobacteraceae</taxon>
        <taxon>Limobrevibacterium</taxon>
    </lineage>
</organism>
<dbReference type="GO" id="GO:0009295">
    <property type="term" value="C:nucleoid"/>
    <property type="evidence" value="ECO:0007669"/>
    <property type="project" value="UniProtKB-SubCell"/>
</dbReference>
<dbReference type="EMBL" id="JAPDNT010000012">
    <property type="protein sequence ID" value="MCW3475885.1"/>
    <property type="molecule type" value="Genomic_DNA"/>
</dbReference>
<dbReference type="InterPro" id="IPR020603">
    <property type="entry name" value="MraZ_dom"/>
</dbReference>
<evidence type="ECO:0000256" key="4">
    <source>
        <dbReference type="ARBA" id="ARBA00023015"/>
    </source>
</evidence>
<feature type="domain" description="SpoVT-AbrB" evidence="8">
    <location>
        <begin position="7"/>
        <end position="64"/>
    </location>
</feature>
<evidence type="ECO:0000256" key="1">
    <source>
        <dbReference type="ARBA" id="ARBA00013860"/>
    </source>
</evidence>
<comment type="subunit">
    <text evidence="7">Forms oligomers.</text>
</comment>
<keyword evidence="5 7" id="KW-0238">DNA-binding</keyword>
<dbReference type="Proteomes" id="UP001165679">
    <property type="component" value="Unassembled WGS sequence"/>
</dbReference>
<comment type="subcellular location">
    <subcellularLocation>
        <location evidence="7">Cytoplasm</location>
        <location evidence="7">Nucleoid</location>
    </subcellularLocation>
</comment>
<dbReference type="PROSITE" id="PS51740">
    <property type="entry name" value="SPOVT_ABRB"/>
    <property type="match status" value="2"/>
</dbReference>
<keyword evidence="10" id="KW-1185">Reference proteome</keyword>
<dbReference type="Pfam" id="PF02381">
    <property type="entry name" value="MraZ"/>
    <property type="match status" value="1"/>
</dbReference>
<evidence type="ECO:0000259" key="8">
    <source>
        <dbReference type="PROSITE" id="PS51740"/>
    </source>
</evidence>
<comment type="similarity">
    <text evidence="7">Belongs to the MraZ family.</text>
</comment>
<evidence type="ECO:0000256" key="7">
    <source>
        <dbReference type="HAMAP-Rule" id="MF_01008"/>
    </source>
</evidence>
<evidence type="ECO:0000313" key="10">
    <source>
        <dbReference type="Proteomes" id="UP001165679"/>
    </source>
</evidence>
<evidence type="ECO:0000313" key="9">
    <source>
        <dbReference type="EMBL" id="MCW3475885.1"/>
    </source>
</evidence>
<keyword evidence="6 7" id="KW-0804">Transcription</keyword>
<feature type="domain" description="SpoVT-AbrB" evidence="8">
    <location>
        <begin position="93"/>
        <end position="136"/>
    </location>
</feature>
<dbReference type="CDD" id="cd16320">
    <property type="entry name" value="MraZ_N"/>
    <property type="match status" value="1"/>
</dbReference>
<evidence type="ECO:0000256" key="6">
    <source>
        <dbReference type="ARBA" id="ARBA00023163"/>
    </source>
</evidence>
<gene>
    <name evidence="7 9" type="primary">mraZ</name>
    <name evidence="9" type="ORF">OL599_15005</name>
</gene>
<name>A0AA41YSV9_9PROT</name>
<protein>
    <recommendedName>
        <fullName evidence="1 7">Transcriptional regulator MraZ</fullName>
    </recommendedName>
</protein>
<reference evidence="9" key="1">
    <citation type="submission" date="2022-09" db="EMBL/GenBank/DDBJ databases">
        <title>Rhodovastum sp. nov. RN2-1 isolated from soil in Seongnam, South Korea.</title>
        <authorList>
            <person name="Le N.T."/>
        </authorList>
    </citation>
    <scope>NUCLEOTIDE SEQUENCE</scope>
    <source>
        <strain evidence="9">RN2-1</strain>
    </source>
</reference>
<dbReference type="InterPro" id="IPR007159">
    <property type="entry name" value="SpoVT-AbrB_dom"/>
</dbReference>
<evidence type="ECO:0000256" key="2">
    <source>
        <dbReference type="ARBA" id="ARBA00022490"/>
    </source>
</evidence>
<dbReference type="GO" id="GO:0003700">
    <property type="term" value="F:DNA-binding transcription factor activity"/>
    <property type="evidence" value="ECO:0007669"/>
    <property type="project" value="UniProtKB-UniRule"/>
</dbReference>
<dbReference type="InterPro" id="IPR037914">
    <property type="entry name" value="SpoVT-AbrB_sf"/>
</dbReference>
<dbReference type="PANTHER" id="PTHR34701">
    <property type="entry name" value="TRANSCRIPTIONAL REGULATOR MRAZ"/>
    <property type="match status" value="1"/>
</dbReference>
<dbReference type="Gene3D" id="3.40.1550.20">
    <property type="entry name" value="Transcriptional regulator MraZ domain"/>
    <property type="match status" value="1"/>
</dbReference>
<dbReference type="SUPFAM" id="SSF89447">
    <property type="entry name" value="AbrB/MazE/MraZ-like"/>
    <property type="match status" value="1"/>
</dbReference>
<dbReference type="InterPro" id="IPR038619">
    <property type="entry name" value="MraZ_sf"/>
</dbReference>
<dbReference type="InterPro" id="IPR003444">
    <property type="entry name" value="MraZ"/>
</dbReference>
<dbReference type="GO" id="GO:0005737">
    <property type="term" value="C:cytoplasm"/>
    <property type="evidence" value="ECO:0007669"/>
    <property type="project" value="UniProtKB-UniRule"/>
</dbReference>
<accession>A0AA41YSV9</accession>
<dbReference type="CDD" id="cd16321">
    <property type="entry name" value="MraZ_C"/>
    <property type="match status" value="1"/>
</dbReference>
<dbReference type="GO" id="GO:2000143">
    <property type="term" value="P:negative regulation of DNA-templated transcription initiation"/>
    <property type="evidence" value="ECO:0007669"/>
    <property type="project" value="TreeGrafter"/>
</dbReference>
<dbReference type="PANTHER" id="PTHR34701:SF1">
    <property type="entry name" value="TRANSCRIPTIONAL REGULATOR MRAZ"/>
    <property type="match status" value="1"/>
</dbReference>
<proteinExistence type="inferred from homology"/>
<dbReference type="AlphaFoldDB" id="A0AA41YSV9"/>
<keyword evidence="2 7" id="KW-0963">Cytoplasm</keyword>
<reference evidence="9" key="2">
    <citation type="submission" date="2022-10" db="EMBL/GenBank/DDBJ databases">
        <authorList>
            <person name="Trinh H.N."/>
        </authorList>
    </citation>
    <scope>NUCLEOTIDE SEQUENCE</scope>
    <source>
        <strain evidence="9">RN2-1</strain>
    </source>
</reference>
<dbReference type="GO" id="GO:0000976">
    <property type="term" value="F:transcription cis-regulatory region binding"/>
    <property type="evidence" value="ECO:0007669"/>
    <property type="project" value="TreeGrafter"/>
</dbReference>
<comment type="caution">
    <text evidence="9">The sequence shown here is derived from an EMBL/GenBank/DDBJ whole genome shotgun (WGS) entry which is preliminary data.</text>
</comment>
<dbReference type="NCBIfam" id="NF001477">
    <property type="entry name" value="PRK00326.2-4"/>
    <property type="match status" value="1"/>
</dbReference>
<evidence type="ECO:0000256" key="3">
    <source>
        <dbReference type="ARBA" id="ARBA00022737"/>
    </source>
</evidence>
<dbReference type="InterPro" id="IPR035642">
    <property type="entry name" value="MraZ_N"/>
</dbReference>